<dbReference type="InterPro" id="IPR044810">
    <property type="entry name" value="WRKY_plant"/>
</dbReference>
<evidence type="ECO:0000259" key="7">
    <source>
        <dbReference type="PROSITE" id="PS50811"/>
    </source>
</evidence>
<feature type="region of interest" description="Disordered" evidence="6">
    <location>
        <begin position="111"/>
        <end position="135"/>
    </location>
</feature>
<sequence length="135" mass="15237">MLIVSLKSGRLITVVHTPTRKLSRPSWKNENQSHETGISQDGVQDPCIVVQNSADSEITGDGFRWRKYGQKVVKGNPYPRSYYRCTSLKCNVRKHVERASDDPKAFITTYEGKHNHDMPIKSTTPVASEPASKHK</sequence>
<comment type="subcellular location">
    <subcellularLocation>
        <location evidence="1">Nucleus</location>
    </subcellularLocation>
</comment>
<dbReference type="GO" id="GO:0003677">
    <property type="term" value="F:DNA binding"/>
    <property type="evidence" value="ECO:0007669"/>
    <property type="project" value="UniProtKB-KW"/>
</dbReference>
<evidence type="ECO:0000256" key="6">
    <source>
        <dbReference type="SAM" id="MobiDB-lite"/>
    </source>
</evidence>
<reference evidence="8 9" key="1">
    <citation type="submission" date="2024-02" db="EMBL/GenBank/DDBJ databases">
        <authorList>
            <person name="Vignale AGUSTIN F."/>
            <person name="Sosa J E."/>
            <person name="Modenutti C."/>
        </authorList>
    </citation>
    <scope>NUCLEOTIDE SEQUENCE [LARGE SCALE GENOMIC DNA]</scope>
</reference>
<feature type="domain" description="WRKY" evidence="7">
    <location>
        <begin position="54"/>
        <end position="119"/>
    </location>
</feature>
<dbReference type="PANTHER" id="PTHR31221">
    <property type="entry name" value="WRKY TRANSCRIPTION FACTOR PROTEIN 1-RELATED"/>
    <property type="match status" value="1"/>
</dbReference>
<dbReference type="SUPFAM" id="SSF118290">
    <property type="entry name" value="WRKY DNA-binding domain"/>
    <property type="match status" value="1"/>
</dbReference>
<accession>A0ABC8QXF5</accession>
<dbReference type="SMART" id="SM00774">
    <property type="entry name" value="WRKY"/>
    <property type="match status" value="1"/>
</dbReference>
<dbReference type="EMBL" id="CAUOFW020000703">
    <property type="protein sequence ID" value="CAK9135369.1"/>
    <property type="molecule type" value="Genomic_DNA"/>
</dbReference>
<evidence type="ECO:0000313" key="9">
    <source>
        <dbReference type="Proteomes" id="UP001642360"/>
    </source>
</evidence>
<proteinExistence type="predicted"/>
<keyword evidence="9" id="KW-1185">Reference proteome</keyword>
<dbReference type="PROSITE" id="PS50811">
    <property type="entry name" value="WRKY"/>
    <property type="match status" value="1"/>
</dbReference>
<gene>
    <name evidence="8" type="ORF">ILEXP_LOCUS2313</name>
</gene>
<keyword evidence="5" id="KW-0539">Nucleus</keyword>
<organism evidence="8 9">
    <name type="scientific">Ilex paraguariensis</name>
    <name type="common">yerba mate</name>
    <dbReference type="NCBI Taxonomy" id="185542"/>
    <lineage>
        <taxon>Eukaryota</taxon>
        <taxon>Viridiplantae</taxon>
        <taxon>Streptophyta</taxon>
        <taxon>Embryophyta</taxon>
        <taxon>Tracheophyta</taxon>
        <taxon>Spermatophyta</taxon>
        <taxon>Magnoliopsida</taxon>
        <taxon>eudicotyledons</taxon>
        <taxon>Gunneridae</taxon>
        <taxon>Pentapetalae</taxon>
        <taxon>asterids</taxon>
        <taxon>campanulids</taxon>
        <taxon>Aquifoliales</taxon>
        <taxon>Aquifoliaceae</taxon>
        <taxon>Ilex</taxon>
    </lineage>
</organism>
<dbReference type="AlphaFoldDB" id="A0ABC8QXF5"/>
<keyword evidence="3" id="KW-0238">DNA-binding</keyword>
<dbReference type="FunFam" id="2.20.25.80:FF:000003">
    <property type="entry name" value="WRKY transcription factor 57"/>
    <property type="match status" value="1"/>
</dbReference>
<evidence type="ECO:0000256" key="5">
    <source>
        <dbReference type="ARBA" id="ARBA00023242"/>
    </source>
</evidence>
<protein>
    <recommendedName>
        <fullName evidence="7">WRKY domain-containing protein</fullName>
    </recommendedName>
</protein>
<evidence type="ECO:0000256" key="4">
    <source>
        <dbReference type="ARBA" id="ARBA00023163"/>
    </source>
</evidence>
<evidence type="ECO:0000313" key="8">
    <source>
        <dbReference type="EMBL" id="CAK9135369.1"/>
    </source>
</evidence>
<dbReference type="InterPro" id="IPR036576">
    <property type="entry name" value="WRKY_dom_sf"/>
</dbReference>
<dbReference type="GO" id="GO:0005634">
    <property type="term" value="C:nucleus"/>
    <property type="evidence" value="ECO:0007669"/>
    <property type="project" value="UniProtKB-SubCell"/>
</dbReference>
<dbReference type="Proteomes" id="UP001642360">
    <property type="component" value="Unassembled WGS sequence"/>
</dbReference>
<dbReference type="Pfam" id="PF03106">
    <property type="entry name" value="WRKY"/>
    <property type="match status" value="1"/>
</dbReference>
<evidence type="ECO:0000256" key="1">
    <source>
        <dbReference type="ARBA" id="ARBA00004123"/>
    </source>
</evidence>
<feature type="region of interest" description="Disordered" evidence="6">
    <location>
        <begin position="23"/>
        <end position="44"/>
    </location>
</feature>
<dbReference type="Gene3D" id="2.20.25.80">
    <property type="entry name" value="WRKY domain"/>
    <property type="match status" value="1"/>
</dbReference>
<name>A0ABC8QXF5_9AQUA</name>
<feature type="compositionally biased region" description="Polar residues" evidence="6">
    <location>
        <begin position="26"/>
        <end position="42"/>
    </location>
</feature>
<dbReference type="PANTHER" id="PTHR31221:SF90">
    <property type="entry name" value="WRKY TRANSCRIPTION FACTOR 44"/>
    <property type="match status" value="1"/>
</dbReference>
<comment type="caution">
    <text evidence="8">The sequence shown here is derived from an EMBL/GenBank/DDBJ whole genome shotgun (WGS) entry which is preliminary data.</text>
</comment>
<dbReference type="InterPro" id="IPR003657">
    <property type="entry name" value="WRKY_dom"/>
</dbReference>
<keyword evidence="4" id="KW-0804">Transcription</keyword>
<evidence type="ECO:0000256" key="3">
    <source>
        <dbReference type="ARBA" id="ARBA00023125"/>
    </source>
</evidence>
<keyword evidence="2" id="KW-0805">Transcription regulation</keyword>
<evidence type="ECO:0000256" key="2">
    <source>
        <dbReference type="ARBA" id="ARBA00023015"/>
    </source>
</evidence>